<evidence type="ECO:0000313" key="1">
    <source>
        <dbReference type="EMBL" id="CAD6491310.1"/>
    </source>
</evidence>
<dbReference type="NCBIfam" id="NF033496">
    <property type="entry name" value="DUF2080_fam_acc"/>
    <property type="match status" value="1"/>
</dbReference>
<comment type="caution">
    <text evidence="1">The sequence shown here is derived from an EMBL/GenBank/DDBJ whole genome shotgun (WGS) entry which is preliminary data.</text>
</comment>
<accession>A0A811T6L9</accession>
<dbReference type="AlphaFoldDB" id="A0A811T6L9"/>
<reference evidence="1" key="1">
    <citation type="submission" date="2020-10" db="EMBL/GenBank/DDBJ databases">
        <authorList>
            <person name="Hahn C.J."/>
            <person name="Laso-Perez R."/>
            <person name="Vulcano F."/>
            <person name="Vaziourakis K.-M."/>
            <person name="Stokke R."/>
            <person name="Steen I.H."/>
            <person name="Teske A."/>
            <person name="Boetius A."/>
            <person name="Liebeke M."/>
            <person name="Amann R."/>
            <person name="Knittel K."/>
        </authorList>
    </citation>
    <scope>NUCLEOTIDE SEQUENCE</scope>
    <source>
        <strain evidence="1">Gfbio:e3339647-f889-4370-9287-4fb5cb688e4c:AG394J04_GoMArc1</strain>
    </source>
</reference>
<protein>
    <recommendedName>
        <fullName evidence="3">Transposase</fullName>
    </recommendedName>
</protein>
<dbReference type="EMBL" id="CAJHIP010000003">
    <property type="protein sequence ID" value="CAD6491310.1"/>
    <property type="molecule type" value="Genomic_DNA"/>
</dbReference>
<evidence type="ECO:0000313" key="2">
    <source>
        <dbReference type="Proteomes" id="UP000603056"/>
    </source>
</evidence>
<dbReference type="InterPro" id="IPR019205">
    <property type="entry name" value="DUF2080_transposon-encoded"/>
</dbReference>
<gene>
    <name evidence="1" type="ORF">FFODKBPE_00122</name>
</gene>
<name>A0A811T6L9_9EURY</name>
<dbReference type="Pfam" id="PF09853">
    <property type="entry name" value="DUF2080"/>
    <property type="match status" value="1"/>
</dbReference>
<sequence>MLFFFGLWDTIKLCTVSVDYAKRVWHVITASILMYRKVFKCLHVYTGCMREIKAIAGGKVTIKDNVEEIYEKRITPYGNGAKIDASKRHIGKRVFVIVLKD</sequence>
<evidence type="ECO:0008006" key="3">
    <source>
        <dbReference type="Google" id="ProtNLM"/>
    </source>
</evidence>
<proteinExistence type="predicted"/>
<organism evidence="1 2">
    <name type="scientific">Candidatus Argoarchaeum ethanivorans</name>
    <dbReference type="NCBI Taxonomy" id="2608793"/>
    <lineage>
        <taxon>Archaea</taxon>
        <taxon>Methanobacteriati</taxon>
        <taxon>Methanobacteriota</taxon>
        <taxon>Stenosarchaea group</taxon>
        <taxon>Methanomicrobia</taxon>
        <taxon>Methanosarcinales</taxon>
        <taxon>Methanosarcinales incertae sedis</taxon>
        <taxon>GOM Arc I cluster</taxon>
        <taxon>Candidatus Argoarchaeum</taxon>
    </lineage>
</organism>
<dbReference type="Proteomes" id="UP000603056">
    <property type="component" value="Unassembled WGS sequence"/>
</dbReference>